<evidence type="ECO:0000313" key="3">
    <source>
        <dbReference type="Proteomes" id="UP000666369"/>
    </source>
</evidence>
<reference evidence="2 3" key="1">
    <citation type="submission" date="2020-01" db="EMBL/GenBank/DDBJ databases">
        <authorList>
            <person name="Lee S.D."/>
        </authorList>
    </citation>
    <scope>NUCLEOTIDE SEQUENCE [LARGE SCALE GENOMIC DNA]</scope>
    <source>
        <strain evidence="2 3">SAP-35</strain>
    </source>
</reference>
<organism evidence="2 3">
    <name type="scientific">Duganella aceris</name>
    <dbReference type="NCBI Taxonomy" id="2703883"/>
    <lineage>
        <taxon>Bacteria</taxon>
        <taxon>Pseudomonadati</taxon>
        <taxon>Pseudomonadota</taxon>
        <taxon>Betaproteobacteria</taxon>
        <taxon>Burkholderiales</taxon>
        <taxon>Oxalobacteraceae</taxon>
        <taxon>Telluria group</taxon>
        <taxon>Duganella</taxon>
    </lineage>
</organism>
<proteinExistence type="predicted"/>
<protein>
    <submittedName>
        <fullName evidence="2">PepSY domain-containing protein</fullName>
    </submittedName>
</protein>
<keyword evidence="3" id="KW-1185">Reference proteome</keyword>
<keyword evidence="1" id="KW-0812">Transmembrane</keyword>
<dbReference type="InterPro" id="IPR005625">
    <property type="entry name" value="PepSY-ass_TM"/>
</dbReference>
<name>A0ABX0FHW2_9BURK</name>
<dbReference type="EMBL" id="JAADJT010000003">
    <property type="protein sequence ID" value="NGZ84104.1"/>
    <property type="molecule type" value="Genomic_DNA"/>
</dbReference>
<feature type="transmembrane region" description="Helical" evidence="1">
    <location>
        <begin position="12"/>
        <end position="33"/>
    </location>
</feature>
<feature type="transmembrane region" description="Helical" evidence="1">
    <location>
        <begin position="229"/>
        <end position="250"/>
    </location>
</feature>
<evidence type="ECO:0000313" key="2">
    <source>
        <dbReference type="EMBL" id="NGZ84104.1"/>
    </source>
</evidence>
<dbReference type="PANTHER" id="PTHR34219">
    <property type="entry name" value="IRON-REGULATED INNER MEMBRANE PROTEIN-RELATED"/>
    <property type="match status" value="1"/>
</dbReference>
<dbReference type="Pfam" id="PF03929">
    <property type="entry name" value="PepSY_TM"/>
    <property type="match status" value="1"/>
</dbReference>
<accession>A0ABX0FHW2</accession>
<comment type="caution">
    <text evidence="2">The sequence shown here is derived from an EMBL/GenBank/DDBJ whole genome shotgun (WGS) entry which is preliminary data.</text>
</comment>
<reference evidence="3" key="2">
    <citation type="submission" date="2023-07" db="EMBL/GenBank/DDBJ databases">
        <title>Duganella aceri sp. nov., isolated from tree sap.</title>
        <authorList>
            <person name="Kim I.S."/>
        </authorList>
    </citation>
    <scope>NUCLEOTIDE SEQUENCE [LARGE SCALE GENOMIC DNA]</scope>
    <source>
        <strain evidence="3">SAP-35</strain>
    </source>
</reference>
<gene>
    <name evidence="2" type="ORF">GW587_07530</name>
</gene>
<evidence type="ECO:0000256" key="1">
    <source>
        <dbReference type="SAM" id="Phobius"/>
    </source>
</evidence>
<sequence>MVRAFWTLIHRYAGLLIAGFLFISGVTGAIISWDHELDDLLNPHLMEAHTAGPAQASLALARQIEARYPQARVSFVPLHAQQGESIAFGISARVDPATQKLAEPGFNQVFVDPVSGAELGKREWGAVWPITKETFVSFLYRFHYTLHLPELWGIDRWGLWLMGGIAMVWVLDSFVGFYLTLPVRRHQRLPADVQPSPAGKSWWQRWQPAWKVRWNGGSSKLNFDLHRAFSLWTWALLFILAFTAFSLNLYSEIFYPVMQKVSKVTPSPFDTRPMADKHHPIEPRIAYADIVQTASDEARRRQWAEPAGSIFYSQEFGIYGVSFFKPGDDHGAGGVGPAVLYFDGGDGRLVGDRQPWKGTAADIFVQAQFPLHSGRILGLPGRILISFMGVVVAVLSVTGVIIWWRKRASRLATAAQRRGVTRTVNPRADRQVSTGRG</sequence>
<feature type="transmembrane region" description="Helical" evidence="1">
    <location>
        <begin position="383"/>
        <end position="404"/>
    </location>
</feature>
<keyword evidence="1" id="KW-1133">Transmembrane helix</keyword>
<dbReference type="PANTHER" id="PTHR34219:SF5">
    <property type="entry name" value="BLR4505 PROTEIN"/>
    <property type="match status" value="1"/>
</dbReference>
<feature type="transmembrane region" description="Helical" evidence="1">
    <location>
        <begin position="157"/>
        <end position="179"/>
    </location>
</feature>
<keyword evidence="1" id="KW-0472">Membrane</keyword>
<dbReference type="Proteomes" id="UP000666369">
    <property type="component" value="Unassembled WGS sequence"/>
</dbReference>